<comment type="caution">
    <text evidence="1">The sequence shown here is derived from an EMBL/GenBank/DDBJ whole genome shotgun (WGS) entry which is preliminary data.</text>
</comment>
<proteinExistence type="predicted"/>
<gene>
    <name evidence="1" type="ORF">GAGA_3672</name>
</gene>
<dbReference type="Proteomes" id="UP000008372">
    <property type="component" value="Unassembled WGS sequence"/>
</dbReference>
<accession>A0ABQ0IB25</accession>
<evidence type="ECO:0000313" key="1">
    <source>
        <dbReference type="EMBL" id="GAC06505.1"/>
    </source>
</evidence>
<evidence type="ECO:0000313" key="2">
    <source>
        <dbReference type="Proteomes" id="UP000008372"/>
    </source>
</evidence>
<protein>
    <submittedName>
        <fullName evidence="1">Uncharacterized protein</fullName>
    </submittedName>
</protein>
<keyword evidence="2" id="KW-1185">Reference proteome</keyword>
<reference evidence="1 2" key="1">
    <citation type="journal article" date="2014" name="Environ. Microbiol.">
        <title>Comparative genomics of the marine bacterial genus Glaciecola reveals the high degree of genomic diversity and genomic characteristic for cold adaptation.</title>
        <authorList>
            <person name="Qin Q.L."/>
            <person name="Xie B.B."/>
            <person name="Yu Y."/>
            <person name="Shu Y.L."/>
            <person name="Rong J.C."/>
            <person name="Zhang Y.J."/>
            <person name="Zhao D.L."/>
            <person name="Chen X.L."/>
            <person name="Zhang X.Y."/>
            <person name="Chen B."/>
            <person name="Zhou B.C."/>
            <person name="Zhang Y.Z."/>
        </authorList>
    </citation>
    <scope>NUCLEOTIDE SEQUENCE [LARGE SCALE GENOMIC DNA]</scope>
    <source>
        <strain evidence="1 2">NO2</strain>
    </source>
</reference>
<organism evidence="1 2">
    <name type="scientific">Paraglaciecola agarilytica NO2</name>
    <dbReference type="NCBI Taxonomy" id="1125747"/>
    <lineage>
        <taxon>Bacteria</taxon>
        <taxon>Pseudomonadati</taxon>
        <taxon>Pseudomonadota</taxon>
        <taxon>Gammaproteobacteria</taxon>
        <taxon>Alteromonadales</taxon>
        <taxon>Alteromonadaceae</taxon>
        <taxon>Paraglaciecola</taxon>
    </lineage>
</organism>
<sequence>MSSVRCHGQVLIRLLLYERLRGTYLAFARLLASRNVPSNVVLLLPIN</sequence>
<name>A0ABQ0IB25_9ALTE</name>
<dbReference type="EMBL" id="BAEK01000068">
    <property type="protein sequence ID" value="GAC06505.1"/>
    <property type="molecule type" value="Genomic_DNA"/>
</dbReference>